<evidence type="ECO:0000313" key="3">
    <source>
        <dbReference type="Proteomes" id="UP000628448"/>
    </source>
</evidence>
<evidence type="ECO:0000259" key="1">
    <source>
        <dbReference type="PROSITE" id="PS51462"/>
    </source>
</evidence>
<gene>
    <name evidence="2" type="ORF">I5907_00995</name>
</gene>
<dbReference type="PANTHER" id="PTHR43736">
    <property type="entry name" value="ADP-RIBOSE PYROPHOSPHATASE"/>
    <property type="match status" value="1"/>
</dbReference>
<keyword evidence="2" id="KW-0378">Hydrolase</keyword>
<dbReference type="GO" id="GO:0016787">
    <property type="term" value="F:hydrolase activity"/>
    <property type="evidence" value="ECO:0007669"/>
    <property type="project" value="UniProtKB-KW"/>
</dbReference>
<keyword evidence="3" id="KW-1185">Reference proteome</keyword>
<dbReference type="SUPFAM" id="SSF55811">
    <property type="entry name" value="Nudix"/>
    <property type="match status" value="1"/>
</dbReference>
<dbReference type="PROSITE" id="PS51462">
    <property type="entry name" value="NUDIX"/>
    <property type="match status" value="1"/>
</dbReference>
<dbReference type="Gene3D" id="1.10.10.10">
    <property type="entry name" value="Winged helix-like DNA-binding domain superfamily/Winged helix DNA-binding domain"/>
    <property type="match status" value="1"/>
</dbReference>
<dbReference type="Gene3D" id="3.90.79.10">
    <property type="entry name" value="Nucleoside Triphosphate Pyrophosphohydrolase"/>
    <property type="match status" value="1"/>
</dbReference>
<dbReference type="InterPro" id="IPR036390">
    <property type="entry name" value="WH_DNA-bd_sf"/>
</dbReference>
<dbReference type="InterPro" id="IPR015797">
    <property type="entry name" value="NUDIX_hydrolase-like_dom_sf"/>
</dbReference>
<dbReference type="Pfam" id="PF21906">
    <property type="entry name" value="WHD_NrtR"/>
    <property type="match status" value="1"/>
</dbReference>
<dbReference type="EMBL" id="JADWYR010000001">
    <property type="protein sequence ID" value="MBG9374794.1"/>
    <property type="molecule type" value="Genomic_DNA"/>
</dbReference>
<sequence length="258" mass="30099">MPQHNATEFIKKGEKEYLHHLSIDCVLFGYHDRHLKVLLLKWKDAEKWSLPGGFIRLDENLEQAATRILNERTGLDEIFLQQFQTFGEPGRSYRSKEDVAHLSTITNAAMGPDHWLLKRTVSIGYYAVTEYSKVNPQPDHLSDECTWCEIDAVPRLIFDHNLIFSEALKALRMQIYHQPIGYNLLPEKFTLPEIHDLYETILGKALDRRNFAKKIVSLGLIKKLNERKSIGAHRSPFLYKFDKRRYDKALREGMILAF</sequence>
<proteinExistence type="predicted"/>
<dbReference type="PANTHER" id="PTHR43736:SF4">
    <property type="entry name" value="SLR1690 PROTEIN"/>
    <property type="match status" value="1"/>
</dbReference>
<reference evidence="2" key="1">
    <citation type="submission" date="2020-11" db="EMBL/GenBank/DDBJ databases">
        <title>Bacterial whole genome sequence for Panacibacter sp. DH6.</title>
        <authorList>
            <person name="Le V."/>
            <person name="Ko S."/>
            <person name="Ahn C.-Y."/>
            <person name="Oh H.-M."/>
        </authorList>
    </citation>
    <scope>NUCLEOTIDE SEQUENCE</scope>
    <source>
        <strain evidence="2">DH6</strain>
    </source>
</reference>
<dbReference type="Pfam" id="PF00293">
    <property type="entry name" value="NUDIX"/>
    <property type="match status" value="1"/>
</dbReference>
<evidence type="ECO:0000313" key="2">
    <source>
        <dbReference type="EMBL" id="MBG9374794.1"/>
    </source>
</evidence>
<dbReference type="CDD" id="cd18873">
    <property type="entry name" value="NUDIX_NadM_like"/>
    <property type="match status" value="1"/>
</dbReference>
<dbReference type="InterPro" id="IPR036388">
    <property type="entry name" value="WH-like_DNA-bd_sf"/>
</dbReference>
<accession>A0A931E437</accession>
<name>A0A931E437_9BACT</name>
<dbReference type="InterPro" id="IPR054105">
    <property type="entry name" value="WHD_NrtR"/>
</dbReference>
<feature type="domain" description="Nudix hydrolase" evidence="1">
    <location>
        <begin position="18"/>
        <end position="170"/>
    </location>
</feature>
<organism evidence="2 3">
    <name type="scientific">Panacibacter microcysteis</name>
    <dbReference type="NCBI Taxonomy" id="2793269"/>
    <lineage>
        <taxon>Bacteria</taxon>
        <taxon>Pseudomonadati</taxon>
        <taxon>Bacteroidota</taxon>
        <taxon>Chitinophagia</taxon>
        <taxon>Chitinophagales</taxon>
        <taxon>Chitinophagaceae</taxon>
        <taxon>Panacibacter</taxon>
    </lineage>
</organism>
<comment type="caution">
    <text evidence="2">The sequence shown here is derived from an EMBL/GenBank/DDBJ whole genome shotgun (WGS) entry which is preliminary data.</text>
</comment>
<dbReference type="AlphaFoldDB" id="A0A931E437"/>
<dbReference type="Proteomes" id="UP000628448">
    <property type="component" value="Unassembled WGS sequence"/>
</dbReference>
<protein>
    <submittedName>
        <fullName evidence="2">NUDIX hydrolase</fullName>
    </submittedName>
</protein>
<dbReference type="InterPro" id="IPR000086">
    <property type="entry name" value="NUDIX_hydrolase_dom"/>
</dbReference>
<dbReference type="SUPFAM" id="SSF46785">
    <property type="entry name" value="Winged helix' DNA-binding domain"/>
    <property type="match status" value="1"/>
</dbReference>